<keyword evidence="1" id="KW-0812">Transmembrane</keyword>
<dbReference type="Proteomes" id="UP000183832">
    <property type="component" value="Unassembled WGS sequence"/>
</dbReference>
<protein>
    <submittedName>
        <fullName evidence="2">CLUMA_CG018521, isoform A</fullName>
    </submittedName>
</protein>
<keyword evidence="1" id="KW-1133">Transmembrane helix</keyword>
<keyword evidence="3" id="KW-1185">Reference proteome</keyword>
<name>A0A1J1J2B4_9DIPT</name>
<reference evidence="2 3" key="1">
    <citation type="submission" date="2015-04" db="EMBL/GenBank/DDBJ databases">
        <authorList>
            <person name="Syromyatnikov M.Y."/>
            <person name="Popov V.N."/>
        </authorList>
    </citation>
    <scope>NUCLEOTIDE SEQUENCE [LARGE SCALE GENOMIC DNA]</scope>
</reference>
<evidence type="ECO:0000313" key="2">
    <source>
        <dbReference type="EMBL" id="CRL04985.1"/>
    </source>
</evidence>
<gene>
    <name evidence="2" type="ORF">CLUMA_CG018521</name>
</gene>
<proteinExistence type="predicted"/>
<evidence type="ECO:0000313" key="3">
    <source>
        <dbReference type="Proteomes" id="UP000183832"/>
    </source>
</evidence>
<feature type="transmembrane region" description="Helical" evidence="1">
    <location>
        <begin position="123"/>
        <end position="144"/>
    </location>
</feature>
<organism evidence="2 3">
    <name type="scientific">Clunio marinus</name>
    <dbReference type="NCBI Taxonomy" id="568069"/>
    <lineage>
        <taxon>Eukaryota</taxon>
        <taxon>Metazoa</taxon>
        <taxon>Ecdysozoa</taxon>
        <taxon>Arthropoda</taxon>
        <taxon>Hexapoda</taxon>
        <taxon>Insecta</taxon>
        <taxon>Pterygota</taxon>
        <taxon>Neoptera</taxon>
        <taxon>Endopterygota</taxon>
        <taxon>Diptera</taxon>
        <taxon>Nematocera</taxon>
        <taxon>Chironomoidea</taxon>
        <taxon>Chironomidae</taxon>
        <taxon>Clunio</taxon>
    </lineage>
</organism>
<keyword evidence="1" id="KW-0472">Membrane</keyword>
<sequence>MCFIFVGCFNFRRFANTQHKTPKTKQISEKSENERFITERLKAFLVKGPLGNREKTGFNICPSMKFVCLFRIESPSNGKRDFCVSDFLTGTTRSLIRQYSCVQHYTIQTVCAMKIVFRKPVRSPYASAALMMTLIIFNSFWIIVEVSSVLILEVNRRIKVDVYNVKVKKKVSR</sequence>
<dbReference type="EMBL" id="CVRI01000064">
    <property type="protein sequence ID" value="CRL04985.1"/>
    <property type="molecule type" value="Genomic_DNA"/>
</dbReference>
<accession>A0A1J1J2B4</accession>
<dbReference type="AlphaFoldDB" id="A0A1J1J2B4"/>
<evidence type="ECO:0000256" key="1">
    <source>
        <dbReference type="SAM" id="Phobius"/>
    </source>
</evidence>